<dbReference type="GO" id="GO:0052689">
    <property type="term" value="F:carboxylic ester hydrolase activity"/>
    <property type="evidence" value="ECO:0007669"/>
    <property type="project" value="TreeGrafter"/>
</dbReference>
<feature type="domain" description="Carboxylesterase type B" evidence="4">
    <location>
        <begin position="393"/>
        <end position="505"/>
    </location>
</feature>
<evidence type="ECO:0000313" key="5">
    <source>
        <dbReference type="EMBL" id="KLJ11088.1"/>
    </source>
</evidence>
<dbReference type="Proteomes" id="UP000053573">
    <property type="component" value="Unassembled WGS sequence"/>
</dbReference>
<dbReference type="InterPro" id="IPR029058">
    <property type="entry name" value="AB_hydrolase_fold"/>
</dbReference>
<evidence type="ECO:0000256" key="2">
    <source>
        <dbReference type="ARBA" id="ARBA00022801"/>
    </source>
</evidence>
<dbReference type="OrthoDB" id="408631at2759"/>
<keyword evidence="6" id="KW-1185">Reference proteome</keyword>
<proteinExistence type="inferred from homology"/>
<dbReference type="SUPFAM" id="SSF53474">
    <property type="entry name" value="alpha/beta-Hydrolases"/>
    <property type="match status" value="1"/>
</dbReference>
<gene>
    <name evidence="5" type="ORF">EMPG_13608</name>
</gene>
<evidence type="ECO:0000259" key="4">
    <source>
        <dbReference type="Pfam" id="PF00135"/>
    </source>
</evidence>
<reference evidence="6" key="1">
    <citation type="journal article" date="2015" name="PLoS Genet.">
        <title>The dynamic genome and transcriptome of the human fungal pathogen Blastomyces and close relative Emmonsia.</title>
        <authorList>
            <person name="Munoz J.F."/>
            <person name="Gauthier G.M."/>
            <person name="Desjardins C.A."/>
            <person name="Gallo J.E."/>
            <person name="Holder J."/>
            <person name="Sullivan T.D."/>
            <person name="Marty A.J."/>
            <person name="Carmen J.C."/>
            <person name="Chen Z."/>
            <person name="Ding L."/>
            <person name="Gujja S."/>
            <person name="Magrini V."/>
            <person name="Misas E."/>
            <person name="Mitreva M."/>
            <person name="Priest M."/>
            <person name="Saif S."/>
            <person name="Whiston E.A."/>
            <person name="Young S."/>
            <person name="Zeng Q."/>
            <person name="Goldman W.E."/>
            <person name="Mardis E.R."/>
            <person name="Taylor J.W."/>
            <person name="McEwen J.G."/>
            <person name="Clay O.K."/>
            <person name="Klein B.S."/>
            <person name="Cuomo C.A."/>
        </authorList>
    </citation>
    <scope>NUCLEOTIDE SEQUENCE [LARGE SCALE GENOMIC DNA]</scope>
    <source>
        <strain evidence="6">UAMH 139</strain>
    </source>
</reference>
<name>A0A0H1BIZ2_9EURO</name>
<dbReference type="STRING" id="2060906.A0A0H1BIZ2"/>
<dbReference type="Gene3D" id="3.40.50.1820">
    <property type="entry name" value="alpha/beta hydrolase"/>
    <property type="match status" value="2"/>
</dbReference>
<evidence type="ECO:0000313" key="6">
    <source>
        <dbReference type="Proteomes" id="UP000053573"/>
    </source>
</evidence>
<feature type="domain" description="Carboxylesterase type B" evidence="4">
    <location>
        <begin position="31"/>
        <end position="377"/>
    </location>
</feature>
<dbReference type="PANTHER" id="PTHR43918:SF4">
    <property type="entry name" value="CARBOXYLIC ESTER HYDROLASE"/>
    <property type="match status" value="1"/>
</dbReference>
<dbReference type="ESTHER" id="9euro-a0a0h1biz2">
    <property type="family name" value="Fungal_carboxylesterase_lipase"/>
</dbReference>
<comment type="caution">
    <text evidence="5">The sequence shown here is derived from an EMBL/GenBank/DDBJ whole genome shotgun (WGS) entry which is preliminary data.</text>
</comment>
<dbReference type="InterPro" id="IPR019826">
    <property type="entry name" value="Carboxylesterase_B_AS"/>
</dbReference>
<dbReference type="PROSITE" id="PS00122">
    <property type="entry name" value="CARBOXYLESTERASE_B_1"/>
    <property type="match status" value="1"/>
</dbReference>
<protein>
    <recommendedName>
        <fullName evidence="3">Carboxylic ester hydrolase</fullName>
        <ecNumber evidence="3">3.1.1.-</ecNumber>
    </recommendedName>
</protein>
<dbReference type="AlphaFoldDB" id="A0A0H1BIZ2"/>
<evidence type="ECO:0000256" key="3">
    <source>
        <dbReference type="RuleBase" id="RU361235"/>
    </source>
</evidence>
<dbReference type="PANTHER" id="PTHR43918">
    <property type="entry name" value="ACETYLCHOLINESTERASE"/>
    <property type="match status" value="1"/>
</dbReference>
<dbReference type="Pfam" id="PF00135">
    <property type="entry name" value="COesterase"/>
    <property type="match status" value="2"/>
</dbReference>
<keyword evidence="2 3" id="KW-0378">Hydrolase</keyword>
<sequence>MRSFVLLPTAFGIILVSGFYNLCAGLEHGDKVLTSSGLIKGHRSPIRPDVVEFLGIPYAQPPVGGLRFAAPIQYTSDQPLEASAFYSTYQTLTQLKIRRDCPQTPSKPVDYPNGTKIQKTIIANFAGQNGNKQSEDCLKLNVWSKATWRRKKPVLVWIHGGRFAAGSTNNKYYQGQYMADQEDVIIVSIGYRLNIFGFSGAPGHPQNVGLLDQRMAMEWVRDNIAGFGGDPERITIFGQSAGGVAVDYHSYAYVDDPIASGLIPMAGTALSMKPNTMEQSTKYWYTAASAVGCGDSGDVMDCMRSKSAADLLVAVSKVPPEPSKALAQPVFHPTIDDKIVFSDYEALSAQGKFAKLPVLVGTANYEAGYYRVSAFAAKISLTDEQWNLFILAGFTCPGDRAAGHRAKYGVPVWRYRYYGEWPNTIIYPGSGAYHGTDVAQVFGTAEDASGGVENTKAERKVSSSMMHAWATFARNPRDGLDKLGWPKYNSRERRQKFTALAYRNDPKRNILSSSETDAGCAALGTDTSYAQGAF</sequence>
<comment type="similarity">
    <text evidence="1 3">Belongs to the type-B carboxylesterase/lipase family.</text>
</comment>
<accession>A0A0H1BIZ2</accession>
<dbReference type="InterPro" id="IPR002018">
    <property type="entry name" value="CarbesteraseB"/>
</dbReference>
<organism evidence="5 6">
    <name type="scientific">Blastomyces silverae</name>
    <dbReference type="NCBI Taxonomy" id="2060906"/>
    <lineage>
        <taxon>Eukaryota</taxon>
        <taxon>Fungi</taxon>
        <taxon>Dikarya</taxon>
        <taxon>Ascomycota</taxon>
        <taxon>Pezizomycotina</taxon>
        <taxon>Eurotiomycetes</taxon>
        <taxon>Eurotiomycetidae</taxon>
        <taxon>Onygenales</taxon>
        <taxon>Ajellomycetaceae</taxon>
        <taxon>Blastomyces</taxon>
    </lineage>
</organism>
<dbReference type="InterPro" id="IPR050654">
    <property type="entry name" value="AChE-related_enzymes"/>
</dbReference>
<dbReference type="EMBL" id="LDEV01001752">
    <property type="protein sequence ID" value="KLJ11088.1"/>
    <property type="molecule type" value="Genomic_DNA"/>
</dbReference>
<evidence type="ECO:0000256" key="1">
    <source>
        <dbReference type="ARBA" id="ARBA00005964"/>
    </source>
</evidence>
<dbReference type="EC" id="3.1.1.-" evidence="3"/>